<comment type="caution">
    <text evidence="2">The sequence shown here is derived from an EMBL/GenBank/DDBJ whole genome shotgun (WGS) entry which is preliminary data.</text>
</comment>
<dbReference type="Proteomes" id="UP000669133">
    <property type="component" value="Unassembled WGS sequence"/>
</dbReference>
<feature type="region of interest" description="Disordered" evidence="1">
    <location>
        <begin position="705"/>
        <end position="738"/>
    </location>
</feature>
<gene>
    <name evidence="2" type="ORF">I9W82_004415</name>
</gene>
<feature type="region of interest" description="Disordered" evidence="1">
    <location>
        <begin position="772"/>
        <end position="834"/>
    </location>
</feature>
<sequence length="834" mass="92316">MPSTYATNKHKGSRKFTTGSNINPLKMVDNEAQASNNRMHLKSAIVLPAYITQFQPSNKQLNDTSSVVSFTTAPYYPSEAAINYTKKASTESIYGNNAILTTKKCKLPKNTNSGLFVSERKKKHGRQVRSLRPDTNDVAKWMKVDTTTKSTRFGNTFGNCEEEKVFVSTRDSLKNKVVAGEKKNSPLRSKAIDNCDRVSSHLKRELSTKWCNLVSKTSFSHIANNTHLQNKLEDQHENDLTKKWKCEIVQNTSFCFKEPAENKDAEKLGLQLKTNLSIRNGKSVENFKPTTTHPKVKPNTIAAFDENLITENLSVSEKTCVEKQPAVLKRLEAGSNSNVVGAKPFEQATRVIRLKGDTTKFPRVYKKQPAVLTCLEAGSNSYFVGAKPFAVAQVASKVIRFKGDTVKIPRIYKIQPAVLTCSEAGSNCYIVGAKPCKKATKVIRFKGDTIKIPRAHKKQPAVLTYLEAGSNCSVVGPDPSVAEEQVATPVIKVKGNRIAFEQARSSVESLIKVEVPTHSEHELNVVGDALEINSSKIAAEIEASESLSTDASKQPTLKLHNDVGRAEILDKNKHLLLLLDIEREEFLLEHADILRCLAKLENGILEAAIAAEIHDDVVAKVTDGVAQLGLTSNENKSNDFDLMVKLSRDVAKMKEESLSAYTEFMNQYHHMKITLINGDEVAEKEAARTEAGPIVAEAVPTNYNVEDLDDFDPSRLPSNEHKRTVDEDNSQPAANKQTAHDIELKSFLHELIELSVIYYDDLPECLKPLVDDTEEEEEAEVSSGDVESKSKNSVEFTPLRLPSNGHNRFVQGEVAQPSVVGPEGHHGDDLLQQV</sequence>
<name>A0A8H8DBT3_9ASCO</name>
<dbReference type="EMBL" id="JAEOAQ010000006">
    <property type="protein sequence ID" value="KAG5418086.1"/>
    <property type="molecule type" value="Genomic_DNA"/>
</dbReference>
<proteinExistence type="predicted"/>
<evidence type="ECO:0000256" key="1">
    <source>
        <dbReference type="SAM" id="MobiDB-lite"/>
    </source>
</evidence>
<protein>
    <submittedName>
        <fullName evidence="2">Uncharacterized protein</fullName>
    </submittedName>
</protein>
<evidence type="ECO:0000313" key="3">
    <source>
        <dbReference type="Proteomes" id="UP000669133"/>
    </source>
</evidence>
<reference evidence="2 3" key="1">
    <citation type="submission" date="2020-12" db="EMBL/GenBank/DDBJ databases">
        <title>Effect of drift, selection, and recombination on the evolution of hybrid genomes in Candida yeast pathogens.</title>
        <authorList>
            <person name="Mixao V."/>
            <person name="Ksiezopolska E."/>
            <person name="Saus E."/>
            <person name="Boekhout T."/>
            <person name="Gacser A."/>
            <person name="Gabaldon T."/>
        </authorList>
    </citation>
    <scope>NUCLEOTIDE SEQUENCE [LARGE SCALE GENOMIC DNA]</scope>
    <source>
        <strain evidence="2 3">BP57</strain>
    </source>
</reference>
<organism evidence="2 3">
    <name type="scientific">Candida metapsilosis</name>
    <dbReference type="NCBI Taxonomy" id="273372"/>
    <lineage>
        <taxon>Eukaryota</taxon>
        <taxon>Fungi</taxon>
        <taxon>Dikarya</taxon>
        <taxon>Ascomycota</taxon>
        <taxon>Saccharomycotina</taxon>
        <taxon>Pichiomycetes</taxon>
        <taxon>Debaryomycetaceae</taxon>
        <taxon>Candida/Lodderomyces clade</taxon>
        <taxon>Candida</taxon>
    </lineage>
</organism>
<dbReference type="RefSeq" id="XP_067547202.1">
    <property type="nucleotide sequence ID" value="XM_067693485.1"/>
</dbReference>
<accession>A0A8H8DBT3</accession>
<dbReference type="GeneID" id="93653044"/>
<evidence type="ECO:0000313" key="2">
    <source>
        <dbReference type="EMBL" id="KAG5418086.1"/>
    </source>
</evidence>
<keyword evidence="3" id="KW-1185">Reference proteome</keyword>
<feature type="compositionally biased region" description="Basic and acidic residues" evidence="1">
    <location>
        <begin position="823"/>
        <end position="834"/>
    </location>
</feature>
<dbReference type="AlphaFoldDB" id="A0A8H8DBT3"/>